<dbReference type="InterPro" id="IPR036291">
    <property type="entry name" value="NAD(P)-bd_dom_sf"/>
</dbReference>
<dbReference type="RefSeq" id="WP_284315200.1">
    <property type="nucleotide sequence ID" value="NZ_BSPC01000058.1"/>
</dbReference>
<reference evidence="7" key="1">
    <citation type="journal article" date="2019" name="Int. J. Syst. Evol. Microbiol.">
        <title>The Global Catalogue of Microorganisms (GCM) 10K type strain sequencing project: providing services to taxonomists for standard genome sequencing and annotation.</title>
        <authorList>
            <consortium name="The Broad Institute Genomics Platform"/>
            <consortium name="The Broad Institute Genome Sequencing Center for Infectious Disease"/>
            <person name="Wu L."/>
            <person name="Ma J."/>
        </authorList>
    </citation>
    <scope>NUCLEOTIDE SEQUENCE [LARGE SCALE GENOMIC DNA]</scope>
    <source>
        <strain evidence="7">NBRC 101365</strain>
    </source>
</reference>
<protein>
    <submittedName>
        <fullName evidence="6">Dehydrogenase</fullName>
    </submittedName>
</protein>
<dbReference type="InterPro" id="IPR057326">
    <property type="entry name" value="KR_dom"/>
</dbReference>
<feature type="domain" description="Ketoreductase" evidence="5">
    <location>
        <begin position="7"/>
        <end position="191"/>
    </location>
</feature>
<evidence type="ECO:0000259" key="5">
    <source>
        <dbReference type="SMART" id="SM00822"/>
    </source>
</evidence>
<feature type="region of interest" description="Disordered" evidence="4">
    <location>
        <begin position="263"/>
        <end position="289"/>
    </location>
</feature>
<dbReference type="InterPro" id="IPR002347">
    <property type="entry name" value="SDR_fam"/>
</dbReference>
<dbReference type="PROSITE" id="PS00061">
    <property type="entry name" value="ADH_SHORT"/>
    <property type="match status" value="1"/>
</dbReference>
<dbReference type="Proteomes" id="UP001156882">
    <property type="component" value="Unassembled WGS sequence"/>
</dbReference>
<evidence type="ECO:0000256" key="2">
    <source>
        <dbReference type="ARBA" id="ARBA00023002"/>
    </source>
</evidence>
<dbReference type="Pfam" id="PF00106">
    <property type="entry name" value="adh_short"/>
    <property type="match status" value="1"/>
</dbReference>
<gene>
    <name evidence="6" type="ORF">GCM10007874_52480</name>
</gene>
<dbReference type="PRINTS" id="PR00081">
    <property type="entry name" value="GDHRDH"/>
</dbReference>
<evidence type="ECO:0000313" key="6">
    <source>
        <dbReference type="EMBL" id="GLS22231.1"/>
    </source>
</evidence>
<proteinExistence type="inferred from homology"/>
<dbReference type="EMBL" id="BSPC01000058">
    <property type="protein sequence ID" value="GLS22231.1"/>
    <property type="molecule type" value="Genomic_DNA"/>
</dbReference>
<dbReference type="InterPro" id="IPR020904">
    <property type="entry name" value="Sc_DH/Rdtase_CS"/>
</dbReference>
<name>A0ABQ6CPF9_9HYPH</name>
<evidence type="ECO:0000256" key="4">
    <source>
        <dbReference type="SAM" id="MobiDB-lite"/>
    </source>
</evidence>
<dbReference type="PRINTS" id="PR00080">
    <property type="entry name" value="SDRFAMILY"/>
</dbReference>
<evidence type="ECO:0000313" key="7">
    <source>
        <dbReference type="Proteomes" id="UP001156882"/>
    </source>
</evidence>
<dbReference type="Gene3D" id="3.40.50.720">
    <property type="entry name" value="NAD(P)-binding Rossmann-like Domain"/>
    <property type="match status" value="1"/>
</dbReference>
<keyword evidence="2" id="KW-0560">Oxidoreductase</keyword>
<dbReference type="PANTHER" id="PTHR44196">
    <property type="entry name" value="DEHYDROGENASE/REDUCTASE SDR FAMILY MEMBER 7B"/>
    <property type="match status" value="1"/>
</dbReference>
<evidence type="ECO:0000256" key="1">
    <source>
        <dbReference type="ARBA" id="ARBA00006484"/>
    </source>
</evidence>
<organism evidence="6 7">
    <name type="scientific">Labrys miyagiensis</name>
    <dbReference type="NCBI Taxonomy" id="346912"/>
    <lineage>
        <taxon>Bacteria</taxon>
        <taxon>Pseudomonadati</taxon>
        <taxon>Pseudomonadota</taxon>
        <taxon>Alphaproteobacteria</taxon>
        <taxon>Hyphomicrobiales</taxon>
        <taxon>Xanthobacteraceae</taxon>
        <taxon>Labrys</taxon>
    </lineage>
</organism>
<evidence type="ECO:0000256" key="3">
    <source>
        <dbReference type="RuleBase" id="RU000363"/>
    </source>
</evidence>
<sequence>MFTYKGSTVLITGASKGLGLVFAEELAARGADLVLIARSKDALDTLAARLTARYGVRSHVIAADLADPRAIDDIFAELTEQGMPVDLLINNAGLGLSGHFLDHDHSKEQASIQVNVQALVGLSHRFGQAMSVRGRGGIINIASNSAFQPLPYMATYAASKAFVLHFGEALHHELAPRGVRVMTACPGPTATSFFEGTPTTMSDRSFDTPEMVVRGILRAFDQGKAVAYPGRPSVRFATWLPRLLPRRLVVRLAAMATGKMGLAPPQANVGGRGTVPVKNQPRGGRQQTC</sequence>
<dbReference type="PANTHER" id="PTHR44196:SF2">
    <property type="entry name" value="SHORT-CHAIN DEHYDROGENASE-RELATED"/>
    <property type="match status" value="1"/>
</dbReference>
<comment type="caution">
    <text evidence="6">The sequence shown here is derived from an EMBL/GenBank/DDBJ whole genome shotgun (WGS) entry which is preliminary data.</text>
</comment>
<dbReference type="SUPFAM" id="SSF51735">
    <property type="entry name" value="NAD(P)-binding Rossmann-fold domains"/>
    <property type="match status" value="1"/>
</dbReference>
<keyword evidence="7" id="KW-1185">Reference proteome</keyword>
<dbReference type="SMART" id="SM00822">
    <property type="entry name" value="PKS_KR"/>
    <property type="match status" value="1"/>
</dbReference>
<accession>A0ABQ6CPF9</accession>
<comment type="similarity">
    <text evidence="1 3">Belongs to the short-chain dehydrogenases/reductases (SDR) family.</text>
</comment>